<keyword evidence="2" id="KW-1185">Reference proteome</keyword>
<dbReference type="Proteomes" id="UP000815325">
    <property type="component" value="Unassembled WGS sequence"/>
</dbReference>
<name>A0ABQ7FSS3_DUNSA</name>
<evidence type="ECO:0000313" key="2">
    <source>
        <dbReference type="Proteomes" id="UP000815325"/>
    </source>
</evidence>
<dbReference type="SUPFAM" id="SSF52047">
    <property type="entry name" value="RNI-like"/>
    <property type="match status" value="1"/>
</dbReference>
<reference evidence="1" key="1">
    <citation type="submission" date="2017-08" db="EMBL/GenBank/DDBJ databases">
        <authorList>
            <person name="Polle J.E."/>
            <person name="Barry K."/>
            <person name="Cushman J."/>
            <person name="Schmutz J."/>
            <person name="Tran D."/>
            <person name="Hathwaick L.T."/>
            <person name="Yim W.C."/>
            <person name="Jenkins J."/>
            <person name="Mckie-Krisberg Z.M."/>
            <person name="Prochnik S."/>
            <person name="Lindquist E."/>
            <person name="Dockter R.B."/>
            <person name="Adam C."/>
            <person name="Molina H."/>
            <person name="Bunkerborg J."/>
            <person name="Jin E."/>
            <person name="Buchheim M."/>
            <person name="Magnuson J."/>
        </authorList>
    </citation>
    <scope>NUCLEOTIDE SEQUENCE</scope>
    <source>
        <strain evidence="1">CCAP 19/18</strain>
    </source>
</reference>
<dbReference type="EMBL" id="MU072668">
    <property type="protein sequence ID" value="KAF5825534.1"/>
    <property type="molecule type" value="Genomic_DNA"/>
</dbReference>
<protein>
    <submittedName>
        <fullName evidence="1">Uncharacterized protein</fullName>
    </submittedName>
</protein>
<accession>A0ABQ7FSS3</accession>
<proteinExistence type="predicted"/>
<sequence length="94" mass="10037">MWGCRARRVEDMGPLALAYQQATKKVGASFNQAIAEALCDSDPSCELRITGAVLNAVASTALAEVLSTCHHLTSLQLTRTVLNHADLEILLPAC</sequence>
<gene>
    <name evidence="1" type="ORF">DUNSADRAFT_8944</name>
</gene>
<comment type="caution">
    <text evidence="1">The sequence shown here is derived from an EMBL/GenBank/DDBJ whole genome shotgun (WGS) entry which is preliminary data.</text>
</comment>
<evidence type="ECO:0000313" key="1">
    <source>
        <dbReference type="EMBL" id="KAF5825534.1"/>
    </source>
</evidence>
<organism evidence="1 2">
    <name type="scientific">Dunaliella salina</name>
    <name type="common">Green alga</name>
    <name type="synonym">Protococcus salinus</name>
    <dbReference type="NCBI Taxonomy" id="3046"/>
    <lineage>
        <taxon>Eukaryota</taxon>
        <taxon>Viridiplantae</taxon>
        <taxon>Chlorophyta</taxon>
        <taxon>core chlorophytes</taxon>
        <taxon>Chlorophyceae</taxon>
        <taxon>CS clade</taxon>
        <taxon>Chlamydomonadales</taxon>
        <taxon>Dunaliellaceae</taxon>
        <taxon>Dunaliella</taxon>
    </lineage>
</organism>